<keyword evidence="3" id="KW-1185">Reference proteome</keyword>
<proteinExistence type="predicted"/>
<dbReference type="Proteomes" id="UP001603857">
    <property type="component" value="Unassembled WGS sequence"/>
</dbReference>
<feature type="region of interest" description="Disordered" evidence="1">
    <location>
        <begin position="1"/>
        <end position="47"/>
    </location>
</feature>
<organism evidence="2 3">
    <name type="scientific">Flemingia macrophylla</name>
    <dbReference type="NCBI Taxonomy" id="520843"/>
    <lineage>
        <taxon>Eukaryota</taxon>
        <taxon>Viridiplantae</taxon>
        <taxon>Streptophyta</taxon>
        <taxon>Embryophyta</taxon>
        <taxon>Tracheophyta</taxon>
        <taxon>Spermatophyta</taxon>
        <taxon>Magnoliopsida</taxon>
        <taxon>eudicotyledons</taxon>
        <taxon>Gunneridae</taxon>
        <taxon>Pentapetalae</taxon>
        <taxon>rosids</taxon>
        <taxon>fabids</taxon>
        <taxon>Fabales</taxon>
        <taxon>Fabaceae</taxon>
        <taxon>Papilionoideae</taxon>
        <taxon>50 kb inversion clade</taxon>
        <taxon>NPAAA clade</taxon>
        <taxon>indigoferoid/millettioid clade</taxon>
        <taxon>Phaseoleae</taxon>
        <taxon>Flemingia</taxon>
    </lineage>
</organism>
<reference evidence="2 3" key="1">
    <citation type="submission" date="2024-08" db="EMBL/GenBank/DDBJ databases">
        <title>Insights into the chromosomal genome structure of Flemingia macrophylla.</title>
        <authorList>
            <person name="Ding Y."/>
            <person name="Zhao Y."/>
            <person name="Bi W."/>
            <person name="Wu M."/>
            <person name="Zhao G."/>
            <person name="Gong Y."/>
            <person name="Li W."/>
            <person name="Zhang P."/>
        </authorList>
    </citation>
    <scope>NUCLEOTIDE SEQUENCE [LARGE SCALE GENOMIC DNA]</scope>
    <source>
        <strain evidence="2">DYQJB</strain>
        <tissue evidence="2">Leaf</tissue>
    </source>
</reference>
<gene>
    <name evidence="2" type="ORF">Fmac_007716</name>
</gene>
<evidence type="ECO:0000313" key="3">
    <source>
        <dbReference type="Proteomes" id="UP001603857"/>
    </source>
</evidence>
<evidence type="ECO:0000256" key="1">
    <source>
        <dbReference type="SAM" id="MobiDB-lite"/>
    </source>
</evidence>
<sequence>MSDFPSPSHIGTLHSSSSTTPPPAPPPFYLSGLAPPPPSMPSSPNHSGISIYYGPMNVNLHRRANLRTRNLCMHAEEACAT</sequence>
<name>A0ABD1MVB9_9FABA</name>
<comment type="caution">
    <text evidence="2">The sequence shown here is derived from an EMBL/GenBank/DDBJ whole genome shotgun (WGS) entry which is preliminary data.</text>
</comment>
<dbReference type="AlphaFoldDB" id="A0ABD1MVB9"/>
<feature type="compositionally biased region" description="Pro residues" evidence="1">
    <location>
        <begin position="20"/>
        <end position="41"/>
    </location>
</feature>
<evidence type="ECO:0000313" key="2">
    <source>
        <dbReference type="EMBL" id="KAL2339776.1"/>
    </source>
</evidence>
<accession>A0ABD1MVB9</accession>
<dbReference type="EMBL" id="JBGMDY010000003">
    <property type="protein sequence ID" value="KAL2339776.1"/>
    <property type="molecule type" value="Genomic_DNA"/>
</dbReference>
<protein>
    <submittedName>
        <fullName evidence="2">Uncharacterized protein</fullName>
    </submittedName>
</protein>